<reference evidence="3" key="1">
    <citation type="submission" date="2015-08" db="UniProtKB">
        <authorList>
            <consortium name="WormBaseParasite"/>
        </authorList>
    </citation>
    <scope>IDENTIFICATION</scope>
</reference>
<dbReference type="Proteomes" id="UP000035681">
    <property type="component" value="Unplaced"/>
</dbReference>
<dbReference type="WBParaSite" id="TCONS_00015527.p1">
    <property type="protein sequence ID" value="TCONS_00015527.p1"/>
    <property type="gene ID" value="XLOC_009953"/>
</dbReference>
<keyword evidence="1" id="KW-0812">Transmembrane</keyword>
<evidence type="ECO:0000256" key="1">
    <source>
        <dbReference type="SAM" id="Phobius"/>
    </source>
</evidence>
<dbReference type="WBParaSite" id="SSTP_0000263200.1">
    <property type="protein sequence ID" value="SSTP_0000263200.1"/>
    <property type="gene ID" value="SSTP_0000263200"/>
</dbReference>
<proteinExistence type="predicted"/>
<dbReference type="AlphaFoldDB" id="A0A0K0DZH0"/>
<feature type="transmembrane region" description="Helical" evidence="1">
    <location>
        <begin position="94"/>
        <end position="112"/>
    </location>
</feature>
<keyword evidence="1" id="KW-0472">Membrane</keyword>
<evidence type="ECO:0000313" key="3">
    <source>
        <dbReference type="WBParaSite" id="SSTP_0000263200.1"/>
    </source>
</evidence>
<sequence>MTIFIKKTNDQEILTNHSNYLLLSKKSFFVNNGIEKIFGIITNKSFKKQRLVVEDRKNTVNETNFIEVLLLNHYIKDCLINNKNLFNLFIWNKLSLLLNILLIFFNSIYFLINLQNLKLIKKNFNLYILSNKNLNNEDKIFTRYIDSSIFNKKDKHKYIQFNKIILKENIFLLFIKNIAITLMNLASLFYQISIIIFLQIKIPFLVAYIIHAQIPSTLSVNCFHNEAESCFKQLFEKNTNICTDQQLHFQCKHYNFLDECFTKKDVQCQPSVVGRAASTAYKKRRLQCQQQQLRSSNRRRHQYKSTIYRQNPPTDLQFISYIGYLQSICISNNTNCTSEIFRQDINKCEEDIKNKAHGSVQEANRHSLLRMKLQASSNLLQYSETKRDEECLSVRSALTDIFQLHQSYCLQTSITRCMCERLNFEYFCNISCSRLEAKSIPFNQILTWSDFEGRLRSAVGFSQRTIKISTQNCFIIFIIFFIIKNF</sequence>
<keyword evidence="2" id="KW-1185">Reference proteome</keyword>
<organism evidence="3">
    <name type="scientific">Strongyloides stercoralis</name>
    <name type="common">Threadworm</name>
    <dbReference type="NCBI Taxonomy" id="6248"/>
    <lineage>
        <taxon>Eukaryota</taxon>
        <taxon>Metazoa</taxon>
        <taxon>Ecdysozoa</taxon>
        <taxon>Nematoda</taxon>
        <taxon>Chromadorea</taxon>
        <taxon>Rhabditida</taxon>
        <taxon>Tylenchina</taxon>
        <taxon>Panagrolaimomorpha</taxon>
        <taxon>Strongyloidoidea</taxon>
        <taxon>Strongyloididae</taxon>
        <taxon>Strongyloides</taxon>
    </lineage>
</organism>
<protein>
    <submittedName>
        <fullName evidence="3">Transmembrane protein</fullName>
    </submittedName>
</protein>
<keyword evidence="1" id="KW-1133">Transmembrane helix</keyword>
<evidence type="ECO:0000313" key="2">
    <source>
        <dbReference type="Proteomes" id="UP000035681"/>
    </source>
</evidence>
<feature type="transmembrane region" description="Helical" evidence="1">
    <location>
        <begin position="164"/>
        <end position="182"/>
    </location>
</feature>
<accession>A0A0K0DZH0</accession>
<name>A0A0K0DZH0_STRER</name>